<dbReference type="RefSeq" id="WP_005976092.1">
    <property type="nucleotide sequence ID" value="NZ_CP028105.1"/>
</dbReference>
<evidence type="ECO:0000313" key="2">
    <source>
        <dbReference type="EMBL" id="SQJ00329.1"/>
    </source>
</evidence>
<name>A0AAX1TS05_9FUSO</name>
<feature type="transmembrane region" description="Helical" evidence="1">
    <location>
        <begin position="124"/>
        <end position="141"/>
    </location>
</feature>
<keyword evidence="1" id="KW-1133">Transmembrane helix</keyword>
<sequence>MRKRKLFLILFPLFLGIGIYLLYRSRNLFYFKLIHSTFLSKPVLHVRDFAKLYRKMFSTWVVYSLPDGLWLFSFGAALLVDRIFYFYDFVVFTSIYIGMIALEFLQLYFGGHGSVIGTFDTMDIFFFTLGYLSIVLISKYYHKKNPPDKSMFTIENKKKEVLYNTRTIIIFTILGILPSLL</sequence>
<feature type="transmembrane region" description="Helical" evidence="1">
    <location>
        <begin position="87"/>
        <end position="109"/>
    </location>
</feature>
<accession>A0AAX1TS05</accession>
<gene>
    <name evidence="2" type="ORF">NCTC12112_00644</name>
</gene>
<reference evidence="2 3" key="1">
    <citation type="submission" date="2018-06" db="EMBL/GenBank/DDBJ databases">
        <authorList>
            <consortium name="Pathogen Informatics"/>
            <person name="Doyle S."/>
        </authorList>
    </citation>
    <scope>NUCLEOTIDE SEQUENCE [LARGE SCALE GENOMIC DNA]</scope>
    <source>
        <strain evidence="2 3">NCTC12112</strain>
    </source>
</reference>
<keyword evidence="1" id="KW-0472">Membrane</keyword>
<feature type="transmembrane region" description="Helical" evidence="1">
    <location>
        <begin position="60"/>
        <end position="80"/>
    </location>
</feature>
<protein>
    <recommendedName>
        <fullName evidence="4">VanZ-like domain-containing protein</fullName>
    </recommendedName>
</protein>
<feature type="transmembrane region" description="Helical" evidence="1">
    <location>
        <begin position="7"/>
        <end position="23"/>
    </location>
</feature>
<organism evidence="2 3">
    <name type="scientific">Fusobacterium ulcerans</name>
    <dbReference type="NCBI Taxonomy" id="861"/>
    <lineage>
        <taxon>Bacteria</taxon>
        <taxon>Fusobacteriati</taxon>
        <taxon>Fusobacteriota</taxon>
        <taxon>Fusobacteriia</taxon>
        <taxon>Fusobacteriales</taxon>
        <taxon>Fusobacteriaceae</taxon>
        <taxon>Fusobacterium</taxon>
    </lineage>
</organism>
<feature type="transmembrane region" description="Helical" evidence="1">
    <location>
        <begin position="161"/>
        <end position="180"/>
    </location>
</feature>
<evidence type="ECO:0000313" key="3">
    <source>
        <dbReference type="Proteomes" id="UP000249008"/>
    </source>
</evidence>
<evidence type="ECO:0008006" key="4">
    <source>
        <dbReference type="Google" id="ProtNLM"/>
    </source>
</evidence>
<dbReference type="AlphaFoldDB" id="A0AAX1TS05"/>
<evidence type="ECO:0000256" key="1">
    <source>
        <dbReference type="SAM" id="Phobius"/>
    </source>
</evidence>
<dbReference type="GeneID" id="78455233"/>
<dbReference type="Proteomes" id="UP000249008">
    <property type="component" value="Chromosome 1"/>
</dbReference>
<keyword evidence="1" id="KW-0812">Transmembrane</keyword>
<dbReference type="KEGG" id="ful:C4N20_10450"/>
<proteinExistence type="predicted"/>
<dbReference type="EMBL" id="LS483487">
    <property type="protein sequence ID" value="SQJ00329.1"/>
    <property type="molecule type" value="Genomic_DNA"/>
</dbReference>